<organism evidence="1 2">
    <name type="scientific">Lipomyces orientalis</name>
    <dbReference type="NCBI Taxonomy" id="1233043"/>
    <lineage>
        <taxon>Eukaryota</taxon>
        <taxon>Fungi</taxon>
        <taxon>Dikarya</taxon>
        <taxon>Ascomycota</taxon>
        <taxon>Saccharomycotina</taxon>
        <taxon>Lipomycetes</taxon>
        <taxon>Lipomycetales</taxon>
        <taxon>Lipomycetaceae</taxon>
        <taxon>Lipomyces</taxon>
    </lineage>
</organism>
<name>A0ACC3TYE1_9ASCO</name>
<protein>
    <submittedName>
        <fullName evidence="1">Histone-fold-containing protein</fullName>
    </submittedName>
</protein>
<proteinExistence type="predicted"/>
<comment type="caution">
    <text evidence="1">The sequence shown here is derived from an EMBL/GenBank/DDBJ whole genome shotgun (WGS) entry which is preliminary data.</text>
</comment>
<keyword evidence="2" id="KW-1185">Reference proteome</keyword>
<dbReference type="EMBL" id="MU970036">
    <property type="protein sequence ID" value="KAK9326043.1"/>
    <property type="molecule type" value="Genomic_DNA"/>
</dbReference>
<sequence length="144" mass="15977">MSDREAPSSDDLSLPKATVQKIVSEIIPADLVFSRETRDALIECCVEFIGLISTQANDIAEGEAKKTIASEHVIKALQELGFADYIEPIREVIQEHKETQKQGRERKVGKFEASGMTEEELLRKQEELFGLARSKLNQEGGTSG</sequence>
<dbReference type="Proteomes" id="UP001489719">
    <property type="component" value="Unassembled WGS sequence"/>
</dbReference>
<reference evidence="2" key="1">
    <citation type="journal article" date="2024" name="Front. Bioeng. Biotechnol.">
        <title>Genome-scale model development and genomic sequencing of the oleaginous clade Lipomyces.</title>
        <authorList>
            <person name="Czajka J.J."/>
            <person name="Han Y."/>
            <person name="Kim J."/>
            <person name="Mondo S.J."/>
            <person name="Hofstad B.A."/>
            <person name="Robles A."/>
            <person name="Haridas S."/>
            <person name="Riley R."/>
            <person name="LaButti K."/>
            <person name="Pangilinan J."/>
            <person name="Andreopoulos W."/>
            <person name="Lipzen A."/>
            <person name="Yan J."/>
            <person name="Wang M."/>
            <person name="Ng V."/>
            <person name="Grigoriev I.V."/>
            <person name="Spatafora J.W."/>
            <person name="Magnuson J.K."/>
            <person name="Baker S.E."/>
            <person name="Pomraning K.R."/>
        </authorList>
    </citation>
    <scope>NUCLEOTIDE SEQUENCE [LARGE SCALE GENOMIC DNA]</scope>
    <source>
        <strain evidence="2">CBS 10300</strain>
    </source>
</reference>
<evidence type="ECO:0000313" key="2">
    <source>
        <dbReference type="Proteomes" id="UP001489719"/>
    </source>
</evidence>
<accession>A0ACC3TYE1</accession>
<evidence type="ECO:0000313" key="1">
    <source>
        <dbReference type="EMBL" id="KAK9326043.1"/>
    </source>
</evidence>
<gene>
    <name evidence="1" type="ORF">V1517DRAFT_312521</name>
</gene>